<protein>
    <submittedName>
        <fullName evidence="1">Uncharacterized protein</fullName>
    </submittedName>
</protein>
<accession>A0A8S5RJD0</accession>
<dbReference type="EMBL" id="BK059105">
    <property type="protein sequence ID" value="DAE31141.1"/>
    <property type="molecule type" value="Genomic_DNA"/>
</dbReference>
<name>A0A8S5RJD0_9VIRU</name>
<organism evidence="1">
    <name type="scientific">virus sp. ctML55</name>
    <dbReference type="NCBI Taxonomy" id="2827627"/>
    <lineage>
        <taxon>Viruses</taxon>
    </lineage>
</organism>
<reference evidence="1" key="1">
    <citation type="journal article" date="2021" name="Proc. Natl. Acad. Sci. U.S.A.">
        <title>A Catalog of Tens of Thousands of Viruses from Human Metagenomes Reveals Hidden Associations with Chronic Diseases.</title>
        <authorList>
            <person name="Tisza M.J."/>
            <person name="Buck C.B."/>
        </authorList>
    </citation>
    <scope>NUCLEOTIDE SEQUENCE</scope>
    <source>
        <strain evidence="1">CtML55</strain>
    </source>
</reference>
<proteinExistence type="predicted"/>
<evidence type="ECO:0000313" key="1">
    <source>
        <dbReference type="EMBL" id="DAE31141.1"/>
    </source>
</evidence>
<sequence length="69" mass="7874">MRVIINSCLVTELFANFQTSIDRKSIIGETHSVEEMEKLMLEFAKFNIKPSDVLGKTVIFECKSISAYE</sequence>